<dbReference type="EMBL" id="JH993095">
    <property type="protein sequence ID" value="EKX35169.1"/>
    <property type="molecule type" value="Genomic_DNA"/>
</dbReference>
<organism evidence="2">
    <name type="scientific">Guillardia theta (strain CCMP2712)</name>
    <name type="common">Cryptophyte</name>
    <dbReference type="NCBI Taxonomy" id="905079"/>
    <lineage>
        <taxon>Eukaryota</taxon>
        <taxon>Cryptophyceae</taxon>
        <taxon>Pyrenomonadales</taxon>
        <taxon>Geminigeraceae</taxon>
        <taxon>Guillardia</taxon>
    </lineage>
</organism>
<accession>L1IGW5</accession>
<dbReference type="AlphaFoldDB" id="L1IGW5"/>
<dbReference type="RefSeq" id="XP_005822149.1">
    <property type="nucleotide sequence ID" value="XM_005822092.1"/>
</dbReference>
<protein>
    <submittedName>
        <fullName evidence="2 3">Uncharacterized protein</fullName>
    </submittedName>
</protein>
<reference evidence="3" key="3">
    <citation type="submission" date="2015-06" db="UniProtKB">
        <authorList>
            <consortium name="EnsemblProtists"/>
        </authorList>
    </citation>
    <scope>IDENTIFICATION</scope>
</reference>
<dbReference type="eggNOG" id="ENOG502SBDG">
    <property type="taxonomic scope" value="Eukaryota"/>
</dbReference>
<dbReference type="PaxDb" id="55529-EKX35169"/>
<evidence type="ECO:0000313" key="3">
    <source>
        <dbReference type="EnsemblProtists" id="EKX35169"/>
    </source>
</evidence>
<keyword evidence="4" id="KW-1185">Reference proteome</keyword>
<dbReference type="HOGENOM" id="CLU_875632_0_0_1"/>
<reference evidence="4" key="2">
    <citation type="submission" date="2012-11" db="EMBL/GenBank/DDBJ databases">
        <authorList>
            <person name="Kuo A."/>
            <person name="Curtis B.A."/>
            <person name="Tanifuji G."/>
            <person name="Burki F."/>
            <person name="Gruber A."/>
            <person name="Irimia M."/>
            <person name="Maruyama S."/>
            <person name="Arias M.C."/>
            <person name="Ball S.G."/>
            <person name="Gile G.H."/>
            <person name="Hirakawa Y."/>
            <person name="Hopkins J.F."/>
            <person name="Rensing S.A."/>
            <person name="Schmutz J."/>
            <person name="Symeonidi A."/>
            <person name="Elias M."/>
            <person name="Eveleigh R.J."/>
            <person name="Herman E.K."/>
            <person name="Klute M.J."/>
            <person name="Nakayama T."/>
            <person name="Obornik M."/>
            <person name="Reyes-Prieto A."/>
            <person name="Armbrust E.V."/>
            <person name="Aves S.J."/>
            <person name="Beiko R.G."/>
            <person name="Coutinho P."/>
            <person name="Dacks J.B."/>
            <person name="Durnford D.G."/>
            <person name="Fast N.M."/>
            <person name="Green B.R."/>
            <person name="Grisdale C."/>
            <person name="Hempe F."/>
            <person name="Henrissat B."/>
            <person name="Hoppner M.P."/>
            <person name="Ishida K.-I."/>
            <person name="Kim E."/>
            <person name="Koreny L."/>
            <person name="Kroth P.G."/>
            <person name="Liu Y."/>
            <person name="Malik S.-B."/>
            <person name="Maier U.G."/>
            <person name="McRose D."/>
            <person name="Mock T."/>
            <person name="Neilson J.A."/>
            <person name="Onodera N.T."/>
            <person name="Poole A.M."/>
            <person name="Pritham E.J."/>
            <person name="Richards T.A."/>
            <person name="Rocap G."/>
            <person name="Roy S.W."/>
            <person name="Sarai C."/>
            <person name="Schaack S."/>
            <person name="Shirato S."/>
            <person name="Slamovits C.H."/>
            <person name="Spencer D.F."/>
            <person name="Suzuki S."/>
            <person name="Worden A.Z."/>
            <person name="Zauner S."/>
            <person name="Barry K."/>
            <person name="Bell C."/>
            <person name="Bharti A.K."/>
            <person name="Crow J.A."/>
            <person name="Grimwood J."/>
            <person name="Kramer R."/>
            <person name="Lindquist E."/>
            <person name="Lucas S."/>
            <person name="Salamov A."/>
            <person name="McFadden G.I."/>
            <person name="Lane C.E."/>
            <person name="Keeling P.J."/>
            <person name="Gray M.W."/>
            <person name="Grigoriev I.V."/>
            <person name="Archibald J.M."/>
        </authorList>
    </citation>
    <scope>NUCLEOTIDE SEQUENCE</scope>
    <source>
        <strain evidence="4">CCMP2712</strain>
    </source>
</reference>
<evidence type="ECO:0000313" key="2">
    <source>
        <dbReference type="EMBL" id="EKX35169.1"/>
    </source>
</evidence>
<feature type="region of interest" description="Disordered" evidence="1">
    <location>
        <begin position="149"/>
        <end position="173"/>
    </location>
</feature>
<proteinExistence type="predicted"/>
<dbReference type="KEGG" id="gtt:GUITHDRAFT_118610"/>
<dbReference type="GeneID" id="17291915"/>
<gene>
    <name evidence="2" type="ORF">GUITHDRAFT_118610</name>
</gene>
<sequence length="318" mass="35371">MWVRMWVRMWAMCGDEGWDERMMEHAPAHRSMVARATAAMASSAVTSSTLSMSATRMVGKTIVKKGGEAEVGHLYSDDNPGTTQKGTGFANAEAALRTTRLVEDRPPNKRIWTINTMLHRAKHHPHQTQGMRDAIAIFEDWIRKYKEEKESQKKAKKNSSTRSQSQPHDQHRELVASSANAFSYANSKDFDSFLSLSRETLKEGKAALRKAVEEASRQSSCAGAAACTIQQFTAVFGGPGTHGYGKHVIEGGRHTVRIESVEELTKMVGKTCVRGLKEGSISFEVTYQESESDAFLCFQINRGEKATRTLDSFFIKAK</sequence>
<name>L1IGW5_GUITC</name>
<dbReference type="EnsemblProtists" id="EKX35169">
    <property type="protein sequence ID" value="EKX35169"/>
    <property type="gene ID" value="GUITHDRAFT_118610"/>
</dbReference>
<reference evidence="2 4" key="1">
    <citation type="journal article" date="2012" name="Nature">
        <title>Algal genomes reveal evolutionary mosaicism and the fate of nucleomorphs.</title>
        <authorList>
            <consortium name="DOE Joint Genome Institute"/>
            <person name="Curtis B.A."/>
            <person name="Tanifuji G."/>
            <person name="Burki F."/>
            <person name="Gruber A."/>
            <person name="Irimia M."/>
            <person name="Maruyama S."/>
            <person name="Arias M.C."/>
            <person name="Ball S.G."/>
            <person name="Gile G.H."/>
            <person name="Hirakawa Y."/>
            <person name="Hopkins J.F."/>
            <person name="Kuo A."/>
            <person name="Rensing S.A."/>
            <person name="Schmutz J."/>
            <person name="Symeonidi A."/>
            <person name="Elias M."/>
            <person name="Eveleigh R.J."/>
            <person name="Herman E.K."/>
            <person name="Klute M.J."/>
            <person name="Nakayama T."/>
            <person name="Obornik M."/>
            <person name="Reyes-Prieto A."/>
            <person name="Armbrust E.V."/>
            <person name="Aves S.J."/>
            <person name="Beiko R.G."/>
            <person name="Coutinho P."/>
            <person name="Dacks J.B."/>
            <person name="Durnford D.G."/>
            <person name="Fast N.M."/>
            <person name="Green B.R."/>
            <person name="Grisdale C.J."/>
            <person name="Hempel F."/>
            <person name="Henrissat B."/>
            <person name="Hoppner M.P."/>
            <person name="Ishida K."/>
            <person name="Kim E."/>
            <person name="Koreny L."/>
            <person name="Kroth P.G."/>
            <person name="Liu Y."/>
            <person name="Malik S.B."/>
            <person name="Maier U.G."/>
            <person name="McRose D."/>
            <person name="Mock T."/>
            <person name="Neilson J.A."/>
            <person name="Onodera N.T."/>
            <person name="Poole A.M."/>
            <person name="Pritham E.J."/>
            <person name="Richards T.A."/>
            <person name="Rocap G."/>
            <person name="Roy S.W."/>
            <person name="Sarai C."/>
            <person name="Schaack S."/>
            <person name="Shirato S."/>
            <person name="Slamovits C.H."/>
            <person name="Spencer D.F."/>
            <person name="Suzuki S."/>
            <person name="Worden A.Z."/>
            <person name="Zauner S."/>
            <person name="Barry K."/>
            <person name="Bell C."/>
            <person name="Bharti A.K."/>
            <person name="Crow J.A."/>
            <person name="Grimwood J."/>
            <person name="Kramer R."/>
            <person name="Lindquist E."/>
            <person name="Lucas S."/>
            <person name="Salamov A."/>
            <person name="McFadden G.I."/>
            <person name="Lane C.E."/>
            <person name="Keeling P.J."/>
            <person name="Gray M.W."/>
            <person name="Grigoriev I.V."/>
            <person name="Archibald J.M."/>
        </authorList>
    </citation>
    <scope>NUCLEOTIDE SEQUENCE</scope>
    <source>
        <strain evidence="2 4">CCMP2712</strain>
    </source>
</reference>
<dbReference type="Proteomes" id="UP000011087">
    <property type="component" value="Unassembled WGS sequence"/>
</dbReference>
<dbReference type="OrthoDB" id="8188991at2759"/>
<evidence type="ECO:0000313" key="4">
    <source>
        <dbReference type="Proteomes" id="UP000011087"/>
    </source>
</evidence>
<evidence type="ECO:0000256" key="1">
    <source>
        <dbReference type="SAM" id="MobiDB-lite"/>
    </source>
</evidence>